<dbReference type="RefSeq" id="WP_108981874.1">
    <property type="nucleotide sequence ID" value="NZ_JAQLWY010000042.1"/>
</dbReference>
<dbReference type="Pfam" id="PF19552">
    <property type="entry name" value="DUF6075"/>
    <property type="match status" value="1"/>
</dbReference>
<accession>A0A6I2R5H7</accession>
<dbReference type="EMBL" id="WKPR01000030">
    <property type="protein sequence ID" value="MSB21948.1"/>
    <property type="molecule type" value="Genomic_DNA"/>
</dbReference>
<comment type="caution">
    <text evidence="1">The sequence shown here is derived from an EMBL/GenBank/DDBJ whole genome shotgun (WGS) entry which is preliminary data.</text>
</comment>
<evidence type="ECO:0000313" key="2">
    <source>
        <dbReference type="Proteomes" id="UP000434475"/>
    </source>
</evidence>
<sequence>MEAEFFFSSVEHKDFFLDQLAEAKRRKKRQDSYFKSLAYLCGLTAETRNHFSDIFDLSDWSIRPEAAEAGWQTGTSLRVTRLAFNLWNSCGSDGGSGATEEYLPDNLFCCELMEAFFEALRIRFPEYAGLRQNKIPYLGKTP</sequence>
<name>A0A6I2R5H7_FLAPL</name>
<dbReference type="AlphaFoldDB" id="A0A6I2R5H7"/>
<gene>
    <name evidence="1" type="ORF">GKE97_20940</name>
</gene>
<evidence type="ECO:0000313" key="1">
    <source>
        <dbReference type="EMBL" id="MSB21948.1"/>
    </source>
</evidence>
<dbReference type="InterPro" id="IPR045721">
    <property type="entry name" value="DUF6075"/>
</dbReference>
<organism evidence="1 2">
    <name type="scientific">Flavonifractor plautii</name>
    <name type="common">Fusobacterium plautii</name>
    <dbReference type="NCBI Taxonomy" id="292800"/>
    <lineage>
        <taxon>Bacteria</taxon>
        <taxon>Bacillati</taxon>
        <taxon>Bacillota</taxon>
        <taxon>Clostridia</taxon>
        <taxon>Eubacteriales</taxon>
        <taxon>Oscillospiraceae</taxon>
        <taxon>Flavonifractor</taxon>
    </lineage>
</organism>
<proteinExistence type="predicted"/>
<dbReference type="Proteomes" id="UP000434475">
    <property type="component" value="Unassembled WGS sequence"/>
</dbReference>
<protein>
    <submittedName>
        <fullName evidence="1">Uncharacterized protein</fullName>
    </submittedName>
</protein>
<reference evidence="1 2" key="1">
    <citation type="journal article" date="2019" name="Nat. Med.">
        <title>A library of human gut bacterial isolates paired with longitudinal multiomics data enables mechanistic microbiome research.</title>
        <authorList>
            <person name="Poyet M."/>
            <person name="Groussin M."/>
            <person name="Gibbons S.M."/>
            <person name="Avila-Pacheco J."/>
            <person name="Jiang X."/>
            <person name="Kearney S.M."/>
            <person name="Perrotta A.R."/>
            <person name="Berdy B."/>
            <person name="Zhao S."/>
            <person name="Lieberman T.D."/>
            <person name="Swanson P.K."/>
            <person name="Smith M."/>
            <person name="Roesemann S."/>
            <person name="Alexander J.E."/>
            <person name="Rich S.A."/>
            <person name="Livny J."/>
            <person name="Vlamakis H."/>
            <person name="Clish C."/>
            <person name="Bullock K."/>
            <person name="Deik A."/>
            <person name="Scott J."/>
            <person name="Pierce K.A."/>
            <person name="Xavier R.J."/>
            <person name="Alm E.J."/>
        </authorList>
    </citation>
    <scope>NUCLEOTIDE SEQUENCE [LARGE SCALE GENOMIC DNA]</scope>
    <source>
        <strain evidence="1 2">BIOML-A2</strain>
    </source>
</reference>